<dbReference type="InterPro" id="IPR019219">
    <property type="entry name" value="DUF2130"/>
</dbReference>
<dbReference type="PIRSF" id="PIRSF005850">
    <property type="entry name" value="UCP005850"/>
    <property type="match status" value="1"/>
</dbReference>
<keyword evidence="1" id="KW-0175">Coiled coil</keyword>
<name>A0ABX9VZ85_9GAMM</name>
<evidence type="ECO:0000313" key="2">
    <source>
        <dbReference type="EMBL" id="RNL59678.1"/>
    </source>
</evidence>
<comment type="caution">
    <text evidence="2">The sequence shown here is derived from an EMBL/GenBank/DDBJ whole genome shotgun (WGS) entry which is preliminary data.</text>
</comment>
<feature type="coiled-coil region" evidence="1">
    <location>
        <begin position="142"/>
        <end position="213"/>
    </location>
</feature>
<protein>
    <submittedName>
        <fullName evidence="2">DUF2130 domain-containing protein</fullName>
    </submittedName>
</protein>
<organism evidence="2 3">
    <name type="scientific">Zhongshania marina</name>
    <dbReference type="NCBI Taxonomy" id="2304603"/>
    <lineage>
        <taxon>Bacteria</taxon>
        <taxon>Pseudomonadati</taxon>
        <taxon>Pseudomonadota</taxon>
        <taxon>Gammaproteobacteria</taxon>
        <taxon>Cellvibrionales</taxon>
        <taxon>Spongiibacteraceae</taxon>
        <taxon>Zhongshania</taxon>
    </lineage>
</organism>
<dbReference type="RefSeq" id="WP_123183226.1">
    <property type="nucleotide sequence ID" value="NZ_RHGB01000019.1"/>
</dbReference>
<accession>A0ABX9VZ85</accession>
<reference evidence="2 3" key="1">
    <citation type="submission" date="2018-10" db="EMBL/GenBank/DDBJ databases">
        <title>Draft genome sequence of Zhongshania sp. DSW25-10.</title>
        <authorList>
            <person name="Oh J."/>
        </authorList>
    </citation>
    <scope>NUCLEOTIDE SEQUENCE [LARGE SCALE GENOMIC DNA]</scope>
    <source>
        <strain evidence="2 3">DSW25-10</strain>
    </source>
</reference>
<dbReference type="EMBL" id="RHGB01000019">
    <property type="protein sequence ID" value="RNL59678.1"/>
    <property type="molecule type" value="Genomic_DNA"/>
</dbReference>
<sequence>MHEIICPHCEKAFKIDEAGYADILKQVRDHDFDKQLHERLELADKEKESAIQLARERAISEMQTAASAQESDIRDLQSKLEASVVAQKLAVAEALAAVEKERDALANELRQTKLDNESTSKLLEARLSQERQEAAAKKDAVIQELKAKLDASETDRKLAVNEAIGLIVKERDQLQNNLNRAELEKQLAEKSLKDKYETQIKDRDDAIERLRDMKARLSTKMVGETLEQHCETEFNRIRATAFPRAYFEKDNDAKSGSKGDYIFRDSDEKGTPIVSIMFEMKNEMDTTATKKKNEDFLKELDKDRIEKGCEYAILVSLIEPDSELYNTGIVDVFYRYPKMYVIRPQFFIPIITLLRNAAMNSLEYKQELALVKSQNIDVTSFEHDLNNFKEAFGKNYELASRKFQSAIDEIDKSIHHLQKTKDALIGTDRNLRLANDKAKDVTVKKLTRNNPTMAKAFKQLEKPYSPNSD</sequence>
<gene>
    <name evidence="2" type="ORF">D0911_15170</name>
</gene>
<keyword evidence="3" id="KW-1185">Reference proteome</keyword>
<evidence type="ECO:0000313" key="3">
    <source>
        <dbReference type="Proteomes" id="UP000274695"/>
    </source>
</evidence>
<dbReference type="Pfam" id="PF09903">
    <property type="entry name" value="DUF2130"/>
    <property type="match status" value="1"/>
</dbReference>
<feature type="coiled-coil region" evidence="1">
    <location>
        <begin position="59"/>
        <end position="115"/>
    </location>
</feature>
<proteinExistence type="predicted"/>
<evidence type="ECO:0000256" key="1">
    <source>
        <dbReference type="SAM" id="Coils"/>
    </source>
</evidence>
<dbReference type="Proteomes" id="UP000274695">
    <property type="component" value="Unassembled WGS sequence"/>
</dbReference>